<dbReference type="InterPro" id="IPR044977">
    <property type="entry name" value="RLT1-3"/>
</dbReference>
<reference evidence="9" key="2">
    <citation type="journal article" date="2017" name="Nat. Plants">
        <title>The Aegilops tauschii genome reveals multiple impacts of transposons.</title>
        <authorList>
            <person name="Zhao G."/>
            <person name="Zou C."/>
            <person name="Li K."/>
            <person name="Wang K."/>
            <person name="Li T."/>
            <person name="Gao L."/>
            <person name="Zhang X."/>
            <person name="Wang H."/>
            <person name="Yang Z."/>
            <person name="Liu X."/>
            <person name="Jiang W."/>
            <person name="Mao L."/>
            <person name="Kong X."/>
            <person name="Jiao Y."/>
            <person name="Jia J."/>
        </authorList>
    </citation>
    <scope>NUCLEOTIDE SEQUENCE [LARGE SCALE GENOMIC DNA]</scope>
    <source>
        <strain evidence="9">cv. AL8/78</strain>
    </source>
</reference>
<accession>A0A452ZWD1</accession>
<evidence type="ECO:0000256" key="2">
    <source>
        <dbReference type="ARBA" id="ARBA00023242"/>
    </source>
</evidence>
<protein>
    <recommendedName>
        <fullName evidence="10">Homeobox domain-containing protein</fullName>
    </recommendedName>
</protein>
<dbReference type="SMART" id="SM00389">
    <property type="entry name" value="HOX"/>
    <property type="match status" value="1"/>
</dbReference>
<evidence type="ECO:0000313" key="8">
    <source>
        <dbReference type="EnsemblPlants" id="AET1Gv20948900.18"/>
    </source>
</evidence>
<keyword evidence="3 4" id="KW-0238">DNA-binding</keyword>
<dbReference type="GO" id="GO:0005634">
    <property type="term" value="C:nucleus"/>
    <property type="evidence" value="ECO:0007669"/>
    <property type="project" value="UniProtKB-SubCell"/>
</dbReference>
<feature type="region of interest" description="Disordered" evidence="5">
    <location>
        <begin position="1"/>
        <end position="41"/>
    </location>
</feature>
<organism evidence="8 9">
    <name type="scientific">Aegilops tauschii subsp. strangulata</name>
    <name type="common">Goatgrass</name>
    <dbReference type="NCBI Taxonomy" id="200361"/>
    <lineage>
        <taxon>Eukaryota</taxon>
        <taxon>Viridiplantae</taxon>
        <taxon>Streptophyta</taxon>
        <taxon>Embryophyta</taxon>
        <taxon>Tracheophyta</taxon>
        <taxon>Spermatophyta</taxon>
        <taxon>Magnoliopsida</taxon>
        <taxon>Liliopsida</taxon>
        <taxon>Poales</taxon>
        <taxon>Poaceae</taxon>
        <taxon>BOP clade</taxon>
        <taxon>Pooideae</taxon>
        <taxon>Triticodae</taxon>
        <taxon>Triticeae</taxon>
        <taxon>Triticinae</taxon>
        <taxon>Aegilops</taxon>
    </lineage>
</organism>
<dbReference type="Gene3D" id="1.10.10.60">
    <property type="entry name" value="Homeodomain-like"/>
    <property type="match status" value="1"/>
</dbReference>
<reference evidence="9" key="1">
    <citation type="journal article" date="2014" name="Science">
        <title>Ancient hybridizations among the ancestral genomes of bread wheat.</title>
        <authorList>
            <consortium name="International Wheat Genome Sequencing Consortium,"/>
            <person name="Marcussen T."/>
            <person name="Sandve S.R."/>
            <person name="Heier L."/>
            <person name="Spannagl M."/>
            <person name="Pfeifer M."/>
            <person name="Jakobsen K.S."/>
            <person name="Wulff B.B."/>
            <person name="Steuernagel B."/>
            <person name="Mayer K.F."/>
            <person name="Olsen O.A."/>
        </authorList>
    </citation>
    <scope>NUCLEOTIDE SEQUENCE [LARGE SCALE GENOMIC DNA]</scope>
    <source>
        <strain evidence="9">cv. AL8/78</strain>
    </source>
</reference>
<dbReference type="PANTHER" id="PTHR36968:SF5">
    <property type="entry name" value="HOMEOBOX-DDT DOMAIN PROTEIN RLT2"/>
    <property type="match status" value="1"/>
</dbReference>
<dbReference type="Gramene" id="AET1Gv20948900.18">
    <property type="protein sequence ID" value="AET1Gv20948900.18"/>
    <property type="gene ID" value="AET1Gv20948900"/>
</dbReference>
<dbReference type="Pfam" id="PF00046">
    <property type="entry name" value="Homeodomain"/>
    <property type="match status" value="1"/>
</dbReference>
<dbReference type="InterPro" id="IPR009057">
    <property type="entry name" value="Homeodomain-like_sf"/>
</dbReference>
<dbReference type="InterPro" id="IPR018501">
    <property type="entry name" value="DDT_dom"/>
</dbReference>
<keyword evidence="9" id="KW-1185">Reference proteome</keyword>
<dbReference type="EnsemblPlants" id="AET1Gv20948900.18">
    <property type="protein sequence ID" value="AET1Gv20948900.18"/>
    <property type="gene ID" value="AET1Gv20948900"/>
</dbReference>
<evidence type="ECO:0000259" key="6">
    <source>
        <dbReference type="PROSITE" id="PS50071"/>
    </source>
</evidence>
<name>A0A452ZWD1_AEGTS</name>
<feature type="region of interest" description="Disordered" evidence="5">
    <location>
        <begin position="455"/>
        <end position="474"/>
    </location>
</feature>
<dbReference type="PANTHER" id="PTHR36968">
    <property type="entry name" value="HOMEOBOX-DDT DOMAIN PROTEIN RLT2"/>
    <property type="match status" value="1"/>
</dbReference>
<dbReference type="AlphaFoldDB" id="A0A452ZWD1"/>
<sequence>MDSSGDGGDEGAPASSSAPSAGPGGASGSSGKPTARRVMKTPYQLEVLEQTYTDDPYPNEAKRVELSAKLGLTDRQLQMWFCHRRLKDRRPPPATKQRDEEVAVPVLAPPPVLQHSLPHPHAEPTYGEQLLLPCGSSRRGPGRSSAVPRISAPEVDRRYYEAHPVMLPPQAPVQLTRAAHRAIETVQQLIGEPLREDGPVLGDHFDPLPPGAFGAPMPVVPEQRKQPYRSHETSVFSAHDPKPMKASAFLPSIDPSVSSTVTGKRKYMSGNSSHLPSRAVHEYQFLPEHTSDIYERTSQSCFYDASAEASNSRISSLSTGSRLVHGAEKASSYAFDGQVSGSSHLNQHGKPLISLSGSTDYEMASNIDVSPAPIEGQFGIPQVAGLQNPLASAEGVDYHDDAYRLDRKRKHNEESKIAKEVDAEEKRIRKELEKQDVLKKKREEQMRKEVERYDRERKKEEERFMREKQREEERLQKEQWREQKRMEKFLVKQSLRAEKLKQKEELRKEKEAARQKAANERATARRIAREYMELMEDERLELMELVSRSKGLPSMLSLDSDTLQQLDSFRGMLTQFPTEAVRLKVPFSIKPWTSSESNIGNLLMVWKFFFTFADVLELPSFTLDEFVQSLHDYDSRLLGELHVAVLKSIIKDIEDVARTSSVVSGVNQSSSANPGGGHPQIVEGAYAWGFNILTWQRHLTYLTWPEILRQFGLSAGFGPQLKKRTEDVYHDDNEGRNSADVISTLRNGSAAVKSAALMKERGYTNRRRSRHRLTPGTVKFAAFHVLSLEGDEGLSILEVAEKIQFRDLDLGTLQQARHLRHLYLLHCQGIPSFLKEPRPRHIVLKLLIEKTQLILRLCSQKQGKK</sequence>
<feature type="DNA-binding region" description="Homeobox" evidence="3">
    <location>
        <begin position="33"/>
        <end position="92"/>
    </location>
</feature>
<feature type="domain" description="Homeobox" evidence="6">
    <location>
        <begin position="31"/>
        <end position="91"/>
    </location>
</feature>
<reference evidence="8" key="4">
    <citation type="submission" date="2019-03" db="UniProtKB">
        <authorList>
            <consortium name="EnsemblPlants"/>
        </authorList>
    </citation>
    <scope>IDENTIFICATION</scope>
</reference>
<keyword evidence="2 3" id="KW-0539">Nucleus</keyword>
<evidence type="ECO:0000256" key="3">
    <source>
        <dbReference type="PROSITE-ProRule" id="PRU00108"/>
    </source>
</evidence>
<feature type="domain" description="DDT" evidence="7">
    <location>
        <begin position="596"/>
        <end position="655"/>
    </location>
</feature>
<dbReference type="InterPro" id="IPR001356">
    <property type="entry name" value="HD"/>
</dbReference>
<evidence type="ECO:0000256" key="5">
    <source>
        <dbReference type="SAM" id="MobiDB-lite"/>
    </source>
</evidence>
<dbReference type="GO" id="GO:0006357">
    <property type="term" value="P:regulation of transcription by RNA polymerase II"/>
    <property type="evidence" value="ECO:0007669"/>
    <property type="project" value="InterPro"/>
</dbReference>
<keyword evidence="3 4" id="KW-0371">Homeobox</keyword>
<dbReference type="CDD" id="cd00086">
    <property type="entry name" value="homeodomain"/>
    <property type="match status" value="1"/>
</dbReference>
<evidence type="ECO:0008006" key="10">
    <source>
        <dbReference type="Google" id="ProtNLM"/>
    </source>
</evidence>
<proteinExistence type="predicted"/>
<evidence type="ECO:0000256" key="1">
    <source>
        <dbReference type="ARBA" id="ARBA00004123"/>
    </source>
</evidence>
<reference evidence="8" key="5">
    <citation type="journal article" date="2021" name="G3 (Bethesda)">
        <title>Aegilops tauschii genome assembly Aet v5.0 features greater sequence contiguity and improved annotation.</title>
        <authorList>
            <person name="Wang L."/>
            <person name="Zhu T."/>
            <person name="Rodriguez J.C."/>
            <person name="Deal K.R."/>
            <person name="Dubcovsky J."/>
            <person name="McGuire P.E."/>
            <person name="Lux T."/>
            <person name="Spannagl M."/>
            <person name="Mayer K.F.X."/>
            <person name="Baldrich P."/>
            <person name="Meyers B.C."/>
            <person name="Huo N."/>
            <person name="Gu Y.Q."/>
            <person name="Zhou H."/>
            <person name="Devos K.M."/>
            <person name="Bennetzen J.L."/>
            <person name="Unver T."/>
            <person name="Budak H."/>
            <person name="Gulick P.J."/>
            <person name="Galiba G."/>
            <person name="Kalapos B."/>
            <person name="Nelson D.R."/>
            <person name="Li P."/>
            <person name="You F.M."/>
            <person name="Luo M.C."/>
            <person name="Dvorak J."/>
        </authorList>
    </citation>
    <scope>NUCLEOTIDE SEQUENCE [LARGE SCALE GENOMIC DNA]</scope>
    <source>
        <strain evidence="8">cv. AL8/78</strain>
    </source>
</reference>
<dbReference type="SUPFAM" id="SSF46689">
    <property type="entry name" value="Homeodomain-like"/>
    <property type="match status" value="1"/>
</dbReference>
<feature type="compositionally biased region" description="Low complexity" evidence="5">
    <location>
        <begin position="11"/>
        <end position="21"/>
    </location>
</feature>
<dbReference type="Pfam" id="PF02791">
    <property type="entry name" value="DDT"/>
    <property type="match status" value="1"/>
</dbReference>
<dbReference type="PROSITE" id="PS50827">
    <property type="entry name" value="DDT"/>
    <property type="match status" value="1"/>
</dbReference>
<dbReference type="PROSITE" id="PS50071">
    <property type="entry name" value="HOMEOBOX_2"/>
    <property type="match status" value="1"/>
</dbReference>
<dbReference type="SMART" id="SM00571">
    <property type="entry name" value="DDT"/>
    <property type="match status" value="1"/>
</dbReference>
<evidence type="ECO:0000313" key="9">
    <source>
        <dbReference type="Proteomes" id="UP000015105"/>
    </source>
</evidence>
<dbReference type="GO" id="GO:0003677">
    <property type="term" value="F:DNA binding"/>
    <property type="evidence" value="ECO:0007669"/>
    <property type="project" value="UniProtKB-UniRule"/>
</dbReference>
<reference evidence="8" key="3">
    <citation type="journal article" date="2017" name="Nature">
        <title>Genome sequence of the progenitor of the wheat D genome Aegilops tauschii.</title>
        <authorList>
            <person name="Luo M.C."/>
            <person name="Gu Y.Q."/>
            <person name="Puiu D."/>
            <person name="Wang H."/>
            <person name="Twardziok S.O."/>
            <person name="Deal K.R."/>
            <person name="Huo N."/>
            <person name="Zhu T."/>
            <person name="Wang L."/>
            <person name="Wang Y."/>
            <person name="McGuire P.E."/>
            <person name="Liu S."/>
            <person name="Long H."/>
            <person name="Ramasamy R.K."/>
            <person name="Rodriguez J.C."/>
            <person name="Van S.L."/>
            <person name="Yuan L."/>
            <person name="Wang Z."/>
            <person name="Xia Z."/>
            <person name="Xiao L."/>
            <person name="Anderson O.D."/>
            <person name="Ouyang S."/>
            <person name="Liang Y."/>
            <person name="Zimin A.V."/>
            <person name="Pertea G."/>
            <person name="Qi P."/>
            <person name="Bennetzen J.L."/>
            <person name="Dai X."/>
            <person name="Dawson M.W."/>
            <person name="Muller H.G."/>
            <person name="Kugler K."/>
            <person name="Rivarola-Duarte L."/>
            <person name="Spannagl M."/>
            <person name="Mayer K.F.X."/>
            <person name="Lu F.H."/>
            <person name="Bevan M.W."/>
            <person name="Leroy P."/>
            <person name="Li P."/>
            <person name="You F.M."/>
            <person name="Sun Q."/>
            <person name="Liu Z."/>
            <person name="Lyons E."/>
            <person name="Wicker T."/>
            <person name="Salzberg S.L."/>
            <person name="Devos K.M."/>
            <person name="Dvorak J."/>
        </authorList>
    </citation>
    <scope>NUCLEOTIDE SEQUENCE [LARGE SCALE GENOMIC DNA]</scope>
    <source>
        <strain evidence="8">cv. AL8/78</strain>
    </source>
</reference>
<dbReference type="Proteomes" id="UP000015105">
    <property type="component" value="Chromosome 1D"/>
</dbReference>
<evidence type="ECO:0000256" key="4">
    <source>
        <dbReference type="RuleBase" id="RU000682"/>
    </source>
</evidence>
<comment type="subcellular location">
    <subcellularLocation>
        <location evidence="1 3 4">Nucleus</location>
    </subcellularLocation>
</comment>
<evidence type="ECO:0000259" key="7">
    <source>
        <dbReference type="PROSITE" id="PS50827"/>
    </source>
</evidence>